<dbReference type="GO" id="GO:0022857">
    <property type="term" value="F:transmembrane transporter activity"/>
    <property type="evidence" value="ECO:0007669"/>
    <property type="project" value="InterPro"/>
</dbReference>
<reference evidence="5 6" key="1">
    <citation type="submission" date="2019-08" db="EMBL/GenBank/DDBJ databases">
        <title>Whole genome of Aphis craccivora.</title>
        <authorList>
            <person name="Voronova N.V."/>
            <person name="Shulinski R.S."/>
            <person name="Bandarenka Y.V."/>
            <person name="Zhorov D.G."/>
            <person name="Warner D."/>
        </authorList>
    </citation>
    <scope>NUCLEOTIDE SEQUENCE [LARGE SCALE GENOMIC DNA]</scope>
    <source>
        <strain evidence="5">180601</strain>
        <tissue evidence="5">Whole Body</tissue>
    </source>
</reference>
<protein>
    <submittedName>
        <fullName evidence="5">Facilitated trehalose transporter Tret1-like</fullName>
    </submittedName>
</protein>
<evidence type="ECO:0000313" key="6">
    <source>
        <dbReference type="Proteomes" id="UP000478052"/>
    </source>
</evidence>
<dbReference type="InterPro" id="IPR005829">
    <property type="entry name" value="Sugar_transporter_CS"/>
</dbReference>
<evidence type="ECO:0000256" key="2">
    <source>
        <dbReference type="ARBA" id="ARBA00022692"/>
    </source>
</evidence>
<gene>
    <name evidence="5" type="ORF">FWK35_00028345</name>
</gene>
<sequence length="128" mass="14310">MAGAISIVLVLTKMTFRNSFPKVRTWLVSSAHLFVRWFLKIVLIFLPNNKPAVKKPLLALSPPLKNDTTAWYIALPDIRQEGKKFMQYASGSWVESLIAIDTIFGSIPTGKCAEIFGRKNVIVCLTIS</sequence>
<dbReference type="EMBL" id="VUJU01011370">
    <property type="protein sequence ID" value="KAF0711173.1"/>
    <property type="molecule type" value="Genomic_DNA"/>
</dbReference>
<dbReference type="GO" id="GO:0016020">
    <property type="term" value="C:membrane"/>
    <property type="evidence" value="ECO:0007669"/>
    <property type="project" value="UniProtKB-SubCell"/>
</dbReference>
<keyword evidence="2" id="KW-0812">Transmembrane</keyword>
<organism evidence="5 6">
    <name type="scientific">Aphis craccivora</name>
    <name type="common">Cowpea aphid</name>
    <dbReference type="NCBI Taxonomy" id="307492"/>
    <lineage>
        <taxon>Eukaryota</taxon>
        <taxon>Metazoa</taxon>
        <taxon>Ecdysozoa</taxon>
        <taxon>Arthropoda</taxon>
        <taxon>Hexapoda</taxon>
        <taxon>Insecta</taxon>
        <taxon>Pterygota</taxon>
        <taxon>Neoptera</taxon>
        <taxon>Paraneoptera</taxon>
        <taxon>Hemiptera</taxon>
        <taxon>Sternorrhyncha</taxon>
        <taxon>Aphidomorpha</taxon>
        <taxon>Aphidoidea</taxon>
        <taxon>Aphididae</taxon>
        <taxon>Aphidini</taxon>
        <taxon>Aphis</taxon>
        <taxon>Aphis</taxon>
    </lineage>
</organism>
<proteinExistence type="predicted"/>
<dbReference type="PROSITE" id="PS00216">
    <property type="entry name" value="SUGAR_TRANSPORT_1"/>
    <property type="match status" value="1"/>
</dbReference>
<accession>A0A6G0VVG6</accession>
<dbReference type="OrthoDB" id="6612291at2759"/>
<dbReference type="AlphaFoldDB" id="A0A6G0VVG6"/>
<comment type="caution">
    <text evidence="5">The sequence shown here is derived from an EMBL/GenBank/DDBJ whole genome shotgun (WGS) entry which is preliminary data.</text>
</comment>
<evidence type="ECO:0000256" key="4">
    <source>
        <dbReference type="ARBA" id="ARBA00023136"/>
    </source>
</evidence>
<evidence type="ECO:0000256" key="3">
    <source>
        <dbReference type="ARBA" id="ARBA00022989"/>
    </source>
</evidence>
<keyword evidence="4" id="KW-0472">Membrane</keyword>
<keyword evidence="3" id="KW-1133">Transmembrane helix</keyword>
<dbReference type="Proteomes" id="UP000478052">
    <property type="component" value="Unassembled WGS sequence"/>
</dbReference>
<comment type="subcellular location">
    <subcellularLocation>
        <location evidence="1">Membrane</location>
        <topology evidence="1">Multi-pass membrane protein</topology>
    </subcellularLocation>
</comment>
<feature type="non-terminal residue" evidence="5">
    <location>
        <position position="128"/>
    </location>
</feature>
<keyword evidence="6" id="KW-1185">Reference proteome</keyword>
<name>A0A6G0VVG6_APHCR</name>
<evidence type="ECO:0000256" key="1">
    <source>
        <dbReference type="ARBA" id="ARBA00004141"/>
    </source>
</evidence>
<evidence type="ECO:0000313" key="5">
    <source>
        <dbReference type="EMBL" id="KAF0711173.1"/>
    </source>
</evidence>